<dbReference type="AlphaFoldDB" id="A0A1Y2DIE8"/>
<organism evidence="1 2">
    <name type="scientific">Leucosporidium creatinivorum</name>
    <dbReference type="NCBI Taxonomy" id="106004"/>
    <lineage>
        <taxon>Eukaryota</taxon>
        <taxon>Fungi</taxon>
        <taxon>Dikarya</taxon>
        <taxon>Basidiomycota</taxon>
        <taxon>Pucciniomycotina</taxon>
        <taxon>Microbotryomycetes</taxon>
        <taxon>Leucosporidiales</taxon>
        <taxon>Leucosporidium</taxon>
    </lineage>
</organism>
<evidence type="ECO:0000313" key="1">
    <source>
        <dbReference type="EMBL" id="ORY59021.1"/>
    </source>
</evidence>
<name>A0A1Y2DIE8_9BASI</name>
<accession>A0A1Y2DIE8</accession>
<gene>
    <name evidence="1" type="ORF">BCR35DRAFT_201247</name>
</gene>
<comment type="caution">
    <text evidence="1">The sequence shown here is derived from an EMBL/GenBank/DDBJ whole genome shotgun (WGS) entry which is preliminary data.</text>
</comment>
<protein>
    <submittedName>
        <fullName evidence="1">Uncharacterized protein</fullName>
    </submittedName>
</protein>
<reference evidence="1 2" key="1">
    <citation type="submission" date="2016-07" db="EMBL/GenBank/DDBJ databases">
        <title>Pervasive Adenine N6-methylation of Active Genes in Fungi.</title>
        <authorList>
            <consortium name="DOE Joint Genome Institute"/>
            <person name="Mondo S.J."/>
            <person name="Dannebaum R.O."/>
            <person name="Kuo R.C."/>
            <person name="Labutti K."/>
            <person name="Haridas S."/>
            <person name="Kuo A."/>
            <person name="Salamov A."/>
            <person name="Ahrendt S.R."/>
            <person name="Lipzen A."/>
            <person name="Sullivan W."/>
            <person name="Andreopoulos W.B."/>
            <person name="Clum A."/>
            <person name="Lindquist E."/>
            <person name="Daum C."/>
            <person name="Ramamoorthy G.K."/>
            <person name="Gryganskyi A."/>
            <person name="Culley D."/>
            <person name="Magnuson J.K."/>
            <person name="James T.Y."/>
            <person name="O'Malley M.A."/>
            <person name="Stajich J.E."/>
            <person name="Spatafora J.W."/>
            <person name="Visel A."/>
            <person name="Grigoriev I.V."/>
        </authorList>
    </citation>
    <scope>NUCLEOTIDE SEQUENCE [LARGE SCALE GENOMIC DNA]</scope>
    <source>
        <strain evidence="1 2">62-1032</strain>
    </source>
</reference>
<dbReference type="Proteomes" id="UP000193467">
    <property type="component" value="Unassembled WGS sequence"/>
</dbReference>
<dbReference type="InParanoid" id="A0A1Y2DIE8"/>
<dbReference type="EMBL" id="MCGR01000077">
    <property type="protein sequence ID" value="ORY59021.1"/>
    <property type="molecule type" value="Genomic_DNA"/>
</dbReference>
<proteinExistence type="predicted"/>
<sequence length="233" mass="25626">MAFATNERAAPSRPSSRFALSEFSASLEACGAVQGKLALTDDLRRLQPDTRFASPSTRFRFLCFYLRASSSSRRPFPRPSTLPPFPSSSMPITAEQASLWSPSGHADALIPIPQGRLTVADTLQILDFSVAVVHCFLPSEEAPAIFSISGFSRENQLCRLILEKVRSRRATLHGKSGTAGASRSTDADISFRRGYGHENEVLESNRNVPFLPHVPPVGWFVLRRQAPKARRAS</sequence>
<evidence type="ECO:0000313" key="2">
    <source>
        <dbReference type="Proteomes" id="UP000193467"/>
    </source>
</evidence>
<keyword evidence="2" id="KW-1185">Reference proteome</keyword>